<comment type="caution">
    <text evidence="2">The sequence shown here is derived from an EMBL/GenBank/DDBJ whole genome shotgun (WGS) entry which is preliminary data.</text>
</comment>
<dbReference type="SUPFAM" id="SSF53756">
    <property type="entry name" value="UDP-Glycosyltransferase/glycogen phosphorylase"/>
    <property type="match status" value="1"/>
</dbReference>
<feature type="domain" description="Glycosyltransferase subfamily 4-like N-terminal" evidence="1">
    <location>
        <begin position="12"/>
        <end position="219"/>
    </location>
</feature>
<gene>
    <name evidence="2" type="ORF">HXK21_00105</name>
</gene>
<evidence type="ECO:0000259" key="1">
    <source>
        <dbReference type="Pfam" id="PF13439"/>
    </source>
</evidence>
<reference evidence="2" key="1">
    <citation type="submission" date="2020-04" db="EMBL/GenBank/DDBJ databases">
        <title>Deep metagenomics examines the oral microbiome during advanced dental caries in children, revealing novel taxa and co-occurrences with host molecules.</title>
        <authorList>
            <person name="Baker J.L."/>
            <person name="Morton J.T."/>
            <person name="Dinis M."/>
            <person name="Alvarez R."/>
            <person name="Tran N.C."/>
            <person name="Knight R."/>
            <person name="Edlund A."/>
        </authorList>
    </citation>
    <scope>NUCLEOTIDE SEQUENCE</scope>
    <source>
        <strain evidence="2">JCVI_34_bin.1</strain>
    </source>
</reference>
<dbReference type="PANTHER" id="PTHR12526">
    <property type="entry name" value="GLYCOSYLTRANSFERASE"/>
    <property type="match status" value="1"/>
</dbReference>
<dbReference type="Pfam" id="PF13692">
    <property type="entry name" value="Glyco_trans_1_4"/>
    <property type="match status" value="1"/>
</dbReference>
<dbReference type="RefSeq" id="WP_303762330.1">
    <property type="nucleotide sequence ID" value="NZ_JABZGR010000001.1"/>
</dbReference>
<protein>
    <submittedName>
        <fullName evidence="2">Glycosyltransferase</fullName>
    </submittedName>
</protein>
<dbReference type="Proteomes" id="UP000704068">
    <property type="component" value="Unassembled WGS sequence"/>
</dbReference>
<dbReference type="Pfam" id="PF13439">
    <property type="entry name" value="Glyco_transf_4"/>
    <property type="match status" value="1"/>
</dbReference>
<evidence type="ECO:0000313" key="3">
    <source>
        <dbReference type="Proteomes" id="UP000704068"/>
    </source>
</evidence>
<dbReference type="EMBL" id="JABZGR010000001">
    <property type="protein sequence ID" value="MBF0969434.1"/>
    <property type="molecule type" value="Genomic_DNA"/>
</dbReference>
<proteinExistence type="predicted"/>
<dbReference type="GO" id="GO:0016757">
    <property type="term" value="F:glycosyltransferase activity"/>
    <property type="evidence" value="ECO:0007669"/>
    <property type="project" value="UniProtKB-ARBA"/>
</dbReference>
<sequence>MKIVLVNTAENMGGAAIATKRLMQALRSDGLDATMLVRDKTSADPHVVALPGRFQQRFNFFAERAGVWAANGFRRRNLFVVDTAAFGTNILRQTLVQEADVVHLNWINQGMMSLASVAQLLKAGKKVVWTLHDMWPLTGICHHAEDCRGWLASCGNCPKLLRPAAQDLSRQTFEKKKRTYGSARLKIVACSNWLADLARQAPLLQASEVFSVPNAIDTQFFSPGSKAEARAALGLPQDKRLILFVAYRVTDEKKGIQHLIGAANHLIAAQPERKADWGVVLAGREAAIAAERFPCSVYPQAYISQAEQMRLLYRAADVLAMPTLMDNLPNTIAEGMACGLPCVGFRVGGLPQMVDDELNGYLVPLADAETLARRLFEVLTTSSYPQLSLNARRKAETNYGAARVAARYRAIYETS</sequence>
<dbReference type="AlphaFoldDB" id="A0A929RWL8"/>
<dbReference type="PANTHER" id="PTHR12526:SF637">
    <property type="entry name" value="GLYCOSYLTRANSFERASE EPSF-RELATED"/>
    <property type="match status" value="1"/>
</dbReference>
<dbReference type="InterPro" id="IPR028098">
    <property type="entry name" value="Glyco_trans_4-like_N"/>
</dbReference>
<dbReference type="Gene3D" id="3.40.50.2000">
    <property type="entry name" value="Glycogen Phosphorylase B"/>
    <property type="match status" value="2"/>
</dbReference>
<evidence type="ECO:0000313" key="2">
    <source>
        <dbReference type="EMBL" id="MBF0969434.1"/>
    </source>
</evidence>
<accession>A0A929RWL8</accession>
<organism evidence="2 3">
    <name type="scientific">Alloprevotella tannerae</name>
    <dbReference type="NCBI Taxonomy" id="76122"/>
    <lineage>
        <taxon>Bacteria</taxon>
        <taxon>Pseudomonadati</taxon>
        <taxon>Bacteroidota</taxon>
        <taxon>Bacteroidia</taxon>
        <taxon>Bacteroidales</taxon>
        <taxon>Prevotellaceae</taxon>
        <taxon>Alloprevotella</taxon>
    </lineage>
</organism>
<name>A0A929RWL8_9BACT</name>